<sequence>MPATETFTSSLIVTVDGSPLSPLLAAALVSGHIEDAIRLPAVFSLRFADPQADLIEKAGLKIGSKIALKVQTSGPGGPTELLTGDVTALETELGPTGMFAIVRGLDASHKLQHGTRIKAYLNVGPGDIVSTIAGAHGLRVGKIDVRKPIFTHITQDGISDWDFLARIGDRVGARAKVRDGGLDFVAPTDSSSAPAPGGRDNPLVIERGVDLEWVRATVTSAGQVPKVEVRGWDPSQKRELVGLATAQTRVATLAGADGPAKLASTVGAASHVVSRAALSTQAECDGEAAALTERISGGFAEIEGGGFGNPALAAGVAVRVVGVGKTFEGTYTLTQVRHEFTAEGFRTSFTASGASERSLFGITRGEDRSAVRSGVIPAIVTNLKDPDGLGRVKIKLPTYSGDYESEWARLVQVGAGAARGTVVLPEVGDEVLVAFAEGEFGSPYILGGLYNGPDRPDKAWSAHVGSDGKVTRRAFVSRTGMLVEFLEAPAGESLVISTNAGQQRITLTQKQQAGIEIFSEGPVSIKAKQAITVEAQNNISLKSLGGDIAMEAINIKLKASAGFEAGGATVKVAGQATAELTAANVKVNGQASAELSAGAMATIRGALVKIN</sequence>
<keyword evidence="3" id="KW-1185">Reference proteome</keyword>
<comment type="caution">
    <text evidence="2">The sequence shown here is derived from an EMBL/GenBank/DDBJ whole genome shotgun (WGS) entry which is preliminary data.</text>
</comment>
<gene>
    <name evidence="2" type="ORF">HALOF300_00278</name>
</gene>
<protein>
    <submittedName>
        <fullName evidence="2">Phage late control gene D protein (GPD)</fullName>
    </submittedName>
</protein>
<dbReference type="AlphaFoldDB" id="A0A7M4DDT9"/>
<dbReference type="RefSeq" id="WP_197522215.1">
    <property type="nucleotide sequence ID" value="NZ_CACRYJ010000006.1"/>
</dbReference>
<organism evidence="2 3">
    <name type="scientific">Occultella aeris</name>
    <dbReference type="NCBI Taxonomy" id="2761496"/>
    <lineage>
        <taxon>Bacteria</taxon>
        <taxon>Bacillati</taxon>
        <taxon>Actinomycetota</taxon>
        <taxon>Actinomycetes</taxon>
        <taxon>Micrococcales</taxon>
        <taxon>Ruaniaceae</taxon>
        <taxon>Occultella</taxon>
    </lineage>
</organism>
<dbReference type="SUPFAM" id="SSF69279">
    <property type="entry name" value="Phage tail proteins"/>
    <property type="match status" value="1"/>
</dbReference>
<name>A0A7M4DDT9_9MICO</name>
<dbReference type="EMBL" id="CACRYJ010000006">
    <property type="protein sequence ID" value="VZO35053.1"/>
    <property type="molecule type" value="Genomic_DNA"/>
</dbReference>
<dbReference type="Proteomes" id="UP000419743">
    <property type="component" value="Unassembled WGS sequence"/>
</dbReference>
<proteinExistence type="predicted"/>
<dbReference type="Pfam" id="PF05954">
    <property type="entry name" value="Phage_GPD"/>
    <property type="match status" value="1"/>
</dbReference>
<dbReference type="NCBIfam" id="NF033848">
    <property type="entry name" value="VgrG_rel"/>
    <property type="match status" value="1"/>
</dbReference>
<dbReference type="SUPFAM" id="SSF69255">
    <property type="entry name" value="gp5 N-terminal domain-like"/>
    <property type="match status" value="1"/>
</dbReference>
<dbReference type="Gene3D" id="2.40.50.230">
    <property type="entry name" value="Gp5 N-terminal domain"/>
    <property type="match status" value="1"/>
</dbReference>
<reference evidence="2 3" key="1">
    <citation type="submission" date="2019-11" db="EMBL/GenBank/DDBJ databases">
        <authorList>
            <person name="Criscuolo A."/>
        </authorList>
    </citation>
    <scope>NUCLEOTIDE SEQUENCE [LARGE SCALE GENOMIC DNA]</scope>
    <source>
        <strain evidence="2">CIP111667</strain>
    </source>
</reference>
<dbReference type="InterPro" id="IPR047702">
    <property type="entry name" value="VgrG-rel"/>
</dbReference>
<feature type="domain" description="Gp5/Type VI secretion system Vgr protein OB-fold" evidence="1">
    <location>
        <begin position="377"/>
        <end position="450"/>
    </location>
</feature>
<dbReference type="InterPro" id="IPR006531">
    <property type="entry name" value="Gp5/Vgr_OB"/>
</dbReference>
<evidence type="ECO:0000259" key="1">
    <source>
        <dbReference type="Pfam" id="PF04717"/>
    </source>
</evidence>
<evidence type="ECO:0000313" key="3">
    <source>
        <dbReference type="Proteomes" id="UP000419743"/>
    </source>
</evidence>
<accession>A0A7M4DDT9</accession>
<evidence type="ECO:0000313" key="2">
    <source>
        <dbReference type="EMBL" id="VZO35053.1"/>
    </source>
</evidence>
<dbReference type="InterPro" id="IPR037026">
    <property type="entry name" value="Vgr_OB-fold_dom_sf"/>
</dbReference>
<dbReference type="Pfam" id="PF04717">
    <property type="entry name" value="Phage_base_V"/>
    <property type="match status" value="1"/>
</dbReference>